<organism evidence="2">
    <name type="scientific">Tetraodon nigroviridis</name>
    <name type="common">Spotted green pufferfish</name>
    <name type="synonym">Chelonodon nigroviridis</name>
    <dbReference type="NCBI Taxonomy" id="99883"/>
    <lineage>
        <taxon>Eukaryota</taxon>
        <taxon>Metazoa</taxon>
        <taxon>Chordata</taxon>
        <taxon>Craniata</taxon>
        <taxon>Vertebrata</taxon>
        <taxon>Euteleostomi</taxon>
        <taxon>Actinopterygii</taxon>
        <taxon>Neopterygii</taxon>
        <taxon>Teleostei</taxon>
        <taxon>Neoteleostei</taxon>
        <taxon>Acanthomorphata</taxon>
        <taxon>Eupercaria</taxon>
        <taxon>Tetraodontiformes</taxon>
        <taxon>Tetradontoidea</taxon>
        <taxon>Tetraodontidae</taxon>
        <taxon>Tetraodon</taxon>
    </lineage>
</organism>
<sequence length="168" mass="18332">MSVDIVSDKIHSRHDPKWSGRLGPAEGGGRLLCVACVIEMIESDDVALSDQPSMSHLLPTFTFLGNLMEAIPDVAHRLVTHYGLLWLLLQQGDAVSVLMNSPSSHIVCSESQDSYTNDSPNLIQSQEQRSPDHCPLPLLLKKVSVQTSCTSIQHPHSASDHNPGLMCL</sequence>
<gene>
    <name evidence="2" type="ORF">GSTENG00020472001</name>
</gene>
<proteinExistence type="predicted"/>
<reference evidence="2" key="2">
    <citation type="submission" date="2004-02" db="EMBL/GenBank/DDBJ databases">
        <authorList>
            <consortium name="Genoscope"/>
            <consortium name="Whitehead Institute Centre for Genome Research"/>
        </authorList>
    </citation>
    <scope>NUCLEOTIDE SEQUENCE</scope>
</reference>
<dbReference type="GO" id="GO:0007127">
    <property type="term" value="P:meiosis I"/>
    <property type="evidence" value="ECO:0007669"/>
    <property type="project" value="TreeGrafter"/>
</dbReference>
<accession>Q4SCJ0</accession>
<dbReference type="KEGG" id="tng:GSTEN00020472G001"/>
<dbReference type="InterPro" id="IPR052133">
    <property type="entry name" value="Immune_Signaling-Apoptosis_Reg"/>
</dbReference>
<comment type="caution">
    <text evidence="2">The sequence shown here is derived from an EMBL/GenBank/DDBJ whole genome shotgun (WGS) entry which is preliminary data.</text>
</comment>
<feature type="compositionally biased region" description="Basic and acidic residues" evidence="1">
    <location>
        <begin position="1"/>
        <end position="18"/>
    </location>
</feature>
<protein>
    <submittedName>
        <fullName evidence="2">(spotted green pufferfish) hypothetical protein</fullName>
    </submittedName>
</protein>
<dbReference type="PANTHER" id="PTHR12044:SF14">
    <property type="entry name" value="MEIOTIC DOUBLE-STRANDED BREAK FORMATION PROTEIN 1"/>
    <property type="match status" value="1"/>
</dbReference>
<name>Q4SCJ0_TETNG</name>
<dbReference type="EMBL" id="CAAE01014653">
    <property type="protein sequence ID" value="CAG01642.1"/>
    <property type="molecule type" value="Genomic_DNA"/>
</dbReference>
<reference evidence="2" key="1">
    <citation type="journal article" date="2004" name="Nature">
        <title>Genome duplication in the teleost fish Tetraodon nigroviridis reveals the early vertebrate proto-karyotype.</title>
        <authorList>
            <person name="Jaillon O."/>
            <person name="Aury J.-M."/>
            <person name="Brunet F."/>
            <person name="Petit J.-L."/>
            <person name="Stange-Thomann N."/>
            <person name="Mauceli E."/>
            <person name="Bouneau L."/>
            <person name="Fischer C."/>
            <person name="Ozouf-Costaz C."/>
            <person name="Bernot A."/>
            <person name="Nicaud S."/>
            <person name="Jaffe D."/>
            <person name="Fisher S."/>
            <person name="Lutfalla G."/>
            <person name="Dossat C."/>
            <person name="Segurens B."/>
            <person name="Dasilva C."/>
            <person name="Salanoubat M."/>
            <person name="Levy M."/>
            <person name="Boudet N."/>
            <person name="Castellano S."/>
            <person name="Anthouard V."/>
            <person name="Jubin C."/>
            <person name="Castelli V."/>
            <person name="Katinka M."/>
            <person name="Vacherie B."/>
            <person name="Biemont C."/>
            <person name="Skalli Z."/>
            <person name="Cattolico L."/>
            <person name="Poulain J."/>
            <person name="De Berardinis V."/>
            <person name="Cruaud C."/>
            <person name="Duprat S."/>
            <person name="Brottier P."/>
            <person name="Coutanceau J.-P."/>
            <person name="Gouzy J."/>
            <person name="Parra G."/>
            <person name="Lardier G."/>
            <person name="Chapple C."/>
            <person name="McKernan K.J."/>
            <person name="McEwan P."/>
            <person name="Bosak S."/>
            <person name="Kellis M."/>
            <person name="Volff J.-N."/>
            <person name="Guigo R."/>
            <person name="Zody M.C."/>
            <person name="Mesirov J."/>
            <person name="Lindblad-Toh K."/>
            <person name="Birren B."/>
            <person name="Nusbaum C."/>
            <person name="Kahn D."/>
            <person name="Robinson-Rechavi M."/>
            <person name="Laudet V."/>
            <person name="Schachter V."/>
            <person name="Quetier F."/>
            <person name="Saurin W."/>
            <person name="Scarpelli C."/>
            <person name="Wincker P."/>
            <person name="Lander E.S."/>
            <person name="Weissenbach J."/>
            <person name="Roest Crollius H."/>
        </authorList>
    </citation>
    <scope>NUCLEOTIDE SEQUENCE [LARGE SCALE GENOMIC DNA]</scope>
</reference>
<dbReference type="AlphaFoldDB" id="Q4SCJ0"/>
<feature type="compositionally biased region" description="Polar residues" evidence="1">
    <location>
        <begin position="110"/>
        <end position="128"/>
    </location>
</feature>
<evidence type="ECO:0000256" key="1">
    <source>
        <dbReference type="SAM" id="MobiDB-lite"/>
    </source>
</evidence>
<dbReference type="PANTHER" id="PTHR12044">
    <property type="entry name" value="BCL2 INTERACTING MEDIATOR OF CELL DEATH"/>
    <property type="match status" value="1"/>
</dbReference>
<evidence type="ECO:0000313" key="2">
    <source>
        <dbReference type="EMBL" id="CAG01642.1"/>
    </source>
</evidence>
<feature type="region of interest" description="Disordered" evidence="1">
    <location>
        <begin position="110"/>
        <end position="130"/>
    </location>
</feature>
<feature type="region of interest" description="Disordered" evidence="1">
    <location>
        <begin position="1"/>
        <end position="21"/>
    </location>
</feature>
<dbReference type="OrthoDB" id="10015792at2759"/>